<dbReference type="Gene3D" id="3.30.40.10">
    <property type="entry name" value="Zinc/RING finger domain, C3HC4 (zinc finger)"/>
    <property type="match status" value="1"/>
</dbReference>
<dbReference type="AlphaFoldDB" id="A0AAN6Q618"/>
<keyword evidence="4" id="KW-1185">Reference proteome</keyword>
<dbReference type="GO" id="GO:0016567">
    <property type="term" value="P:protein ubiquitination"/>
    <property type="evidence" value="ECO:0007669"/>
    <property type="project" value="TreeGrafter"/>
</dbReference>
<dbReference type="CDD" id="cd16616">
    <property type="entry name" value="mRING-HC-C4C4_Asi1p-like"/>
    <property type="match status" value="1"/>
</dbReference>
<proteinExistence type="predicted"/>
<dbReference type="GO" id="GO:0061630">
    <property type="term" value="F:ubiquitin protein ligase activity"/>
    <property type="evidence" value="ECO:0007669"/>
    <property type="project" value="TreeGrafter"/>
</dbReference>
<dbReference type="PANTHER" id="PTHR22696">
    <property type="entry name" value="E3 UBIQUITIN-PROTEIN LIGASE RNF26"/>
    <property type="match status" value="1"/>
</dbReference>
<feature type="region of interest" description="Disordered" evidence="1">
    <location>
        <begin position="664"/>
        <end position="689"/>
    </location>
</feature>
<protein>
    <recommendedName>
        <fullName evidence="5">Ubiquitin-protein ligase</fullName>
    </recommendedName>
</protein>
<dbReference type="Pfam" id="PF13920">
    <property type="entry name" value="zf-C3HC4_3"/>
    <property type="match status" value="1"/>
</dbReference>
<keyword evidence="2" id="KW-0472">Membrane</keyword>
<dbReference type="EMBL" id="MU863628">
    <property type="protein sequence ID" value="KAK4103566.1"/>
    <property type="molecule type" value="Genomic_DNA"/>
</dbReference>
<gene>
    <name evidence="3" type="ORF">N658DRAFT_494061</name>
</gene>
<feature type="transmembrane region" description="Helical" evidence="2">
    <location>
        <begin position="439"/>
        <end position="462"/>
    </location>
</feature>
<evidence type="ECO:0008006" key="5">
    <source>
        <dbReference type="Google" id="ProtNLM"/>
    </source>
</evidence>
<dbReference type="PANTHER" id="PTHR22696:SF1">
    <property type="entry name" value="E3 UBIQUITIN-PROTEIN LIGASE RNF26"/>
    <property type="match status" value="1"/>
</dbReference>
<evidence type="ECO:0000313" key="4">
    <source>
        <dbReference type="Proteomes" id="UP001305647"/>
    </source>
</evidence>
<comment type="caution">
    <text evidence="3">The sequence shown here is derived from an EMBL/GenBank/DDBJ whole genome shotgun (WGS) entry which is preliminary data.</text>
</comment>
<feature type="transmembrane region" description="Helical" evidence="2">
    <location>
        <begin position="630"/>
        <end position="653"/>
    </location>
</feature>
<sequence length="1035" mass="112316">MDGSSLPEAVAAAIPETLDNASAWHNFTTWTAQHLGRAVNMSRLAPSLEDLVWAGPRMVMKLGRLGSFASVPDAIDAFGQRVVPDATDMDLFTTSGAIAGSLAETLTEATTVTDSAAMTAAAASAAVDAVADNSNTFVSRFSMEGAKGLGGVFSYATSKWALCCIAMAIIFNRTHIFAATRRRLRLQWPVRLVLRAAPVLLLLLQARWILQSIQCQTSSDFSELRWGNATRSSDLMFAYPNPMLNRLSSTLLLGATDEQSCRSVKMVAWDDREQPELVGSLPRLWPLFGTLCFSQFVEVLTCAVQGRPVAAETGMTLFEHSLAFAEADAAISNQLGWGLFTNGTAASQPALGSQIALTRSMILRRVNTPPEVLLVAFFSAMSHVTSHILGVFGLQPRFRLISTGFWGLCFMASLLWSALHFSPDDASAQGLLRFPTVCIIGFIPHILILCGIFACGVVYAAALSLSALTTPEGEAPGERVSLRQRLARAHANMQANVSFSDIRIRMDMDFYTALLRAGFGAITMASEAVYLNEDHQVDLKRYTWLEDDRLRELEELRMQWIGGGIPGSRFDSIGTIGLVPVKDGQTSAMSGYVREKAAQQIPKSTTSTRRIRDGVGAAERSSRWLIALEYVLYIFKLVLTVWALVTIKTMALFGMRRPPRWLRALSQRPKSEPSSKKKSGRSGRGLNVDVLSPGEGKLFLAIPRTDQVDVEAELRRRINEDGAEGGPDQPSQLVDEAEVDSKLYSYFLRGGWWGDRDSSGDYAPPAPQAALDTGIDEADFDDTTSVISTTETVSELDWESDHGDADPLCDGQRTPTQRNPGPGPVSFASAVASARASRESTPLLDTPIAATDLARLLHPQSPEDRDEAFSLAAHLSSEGIMTRSRYRQQHQRQRAQVLLTNKQALAARRSATSTSAAAAAGGPHDKMTPDEEARVLEQLLLSRRAAAAGRPPPPPSSVEGEAAAADSSWATGAAGLGPEGPQCVVCQSSPRTIIVWPCRCLSLCDDCRVSLAMNNFDKCVCCRREVISFSRIYVP</sequence>
<feature type="transmembrane region" description="Helical" evidence="2">
    <location>
        <begin position="192"/>
        <end position="210"/>
    </location>
</feature>
<feature type="transmembrane region" description="Helical" evidence="2">
    <location>
        <begin position="372"/>
        <end position="393"/>
    </location>
</feature>
<dbReference type="InterPro" id="IPR013083">
    <property type="entry name" value="Znf_RING/FYVE/PHD"/>
</dbReference>
<feature type="region of interest" description="Disordered" evidence="1">
    <location>
        <begin position="906"/>
        <end position="929"/>
    </location>
</feature>
<feature type="region of interest" description="Disordered" evidence="1">
    <location>
        <begin position="791"/>
        <end position="822"/>
    </location>
</feature>
<dbReference type="GO" id="GO:0006511">
    <property type="term" value="P:ubiquitin-dependent protein catabolic process"/>
    <property type="evidence" value="ECO:0007669"/>
    <property type="project" value="TreeGrafter"/>
</dbReference>
<feature type="transmembrane region" description="Helical" evidence="2">
    <location>
        <begin position="152"/>
        <end position="171"/>
    </location>
</feature>
<keyword evidence="2" id="KW-1133">Transmembrane helix</keyword>
<reference evidence="3" key="1">
    <citation type="journal article" date="2023" name="Mol. Phylogenet. Evol.">
        <title>Genome-scale phylogeny and comparative genomics of the fungal order Sordariales.</title>
        <authorList>
            <person name="Hensen N."/>
            <person name="Bonometti L."/>
            <person name="Westerberg I."/>
            <person name="Brannstrom I.O."/>
            <person name="Guillou S."/>
            <person name="Cros-Aarteil S."/>
            <person name="Calhoun S."/>
            <person name="Haridas S."/>
            <person name="Kuo A."/>
            <person name="Mondo S."/>
            <person name="Pangilinan J."/>
            <person name="Riley R."/>
            <person name="LaButti K."/>
            <person name="Andreopoulos B."/>
            <person name="Lipzen A."/>
            <person name="Chen C."/>
            <person name="Yan M."/>
            <person name="Daum C."/>
            <person name="Ng V."/>
            <person name="Clum A."/>
            <person name="Steindorff A."/>
            <person name="Ohm R.A."/>
            <person name="Martin F."/>
            <person name="Silar P."/>
            <person name="Natvig D.O."/>
            <person name="Lalanne C."/>
            <person name="Gautier V."/>
            <person name="Ament-Velasquez S.L."/>
            <person name="Kruys A."/>
            <person name="Hutchinson M.I."/>
            <person name="Powell A.J."/>
            <person name="Barry K."/>
            <person name="Miller A.N."/>
            <person name="Grigoriev I.V."/>
            <person name="Debuchy R."/>
            <person name="Gladieux P."/>
            <person name="Hiltunen Thoren M."/>
            <person name="Johannesson H."/>
        </authorList>
    </citation>
    <scope>NUCLEOTIDE SEQUENCE</scope>
    <source>
        <strain evidence="3">CBS 757.83</strain>
    </source>
</reference>
<feature type="compositionally biased region" description="Low complexity" evidence="1">
    <location>
        <begin position="906"/>
        <end position="920"/>
    </location>
</feature>
<organism evidence="3 4">
    <name type="scientific">Parathielavia hyrcaniae</name>
    <dbReference type="NCBI Taxonomy" id="113614"/>
    <lineage>
        <taxon>Eukaryota</taxon>
        <taxon>Fungi</taxon>
        <taxon>Dikarya</taxon>
        <taxon>Ascomycota</taxon>
        <taxon>Pezizomycotina</taxon>
        <taxon>Sordariomycetes</taxon>
        <taxon>Sordariomycetidae</taxon>
        <taxon>Sordariales</taxon>
        <taxon>Chaetomiaceae</taxon>
        <taxon>Parathielavia</taxon>
    </lineage>
</organism>
<dbReference type="Proteomes" id="UP001305647">
    <property type="component" value="Unassembled WGS sequence"/>
</dbReference>
<evidence type="ECO:0000313" key="3">
    <source>
        <dbReference type="EMBL" id="KAK4103566.1"/>
    </source>
</evidence>
<accession>A0AAN6Q618</accession>
<feature type="transmembrane region" description="Helical" evidence="2">
    <location>
        <begin position="400"/>
        <end position="419"/>
    </location>
</feature>
<evidence type="ECO:0000256" key="1">
    <source>
        <dbReference type="SAM" id="MobiDB-lite"/>
    </source>
</evidence>
<keyword evidence="2" id="KW-0812">Transmembrane</keyword>
<name>A0AAN6Q618_9PEZI</name>
<reference evidence="3" key="2">
    <citation type="submission" date="2023-05" db="EMBL/GenBank/DDBJ databases">
        <authorList>
            <consortium name="Lawrence Berkeley National Laboratory"/>
            <person name="Steindorff A."/>
            <person name="Hensen N."/>
            <person name="Bonometti L."/>
            <person name="Westerberg I."/>
            <person name="Brannstrom I.O."/>
            <person name="Guillou S."/>
            <person name="Cros-Aarteil S."/>
            <person name="Calhoun S."/>
            <person name="Haridas S."/>
            <person name="Kuo A."/>
            <person name="Mondo S."/>
            <person name="Pangilinan J."/>
            <person name="Riley R."/>
            <person name="Labutti K."/>
            <person name="Andreopoulos B."/>
            <person name="Lipzen A."/>
            <person name="Chen C."/>
            <person name="Yanf M."/>
            <person name="Daum C."/>
            <person name="Ng V."/>
            <person name="Clum A."/>
            <person name="Ohm R."/>
            <person name="Martin F."/>
            <person name="Silar P."/>
            <person name="Natvig D."/>
            <person name="Lalanne C."/>
            <person name="Gautier V."/>
            <person name="Ament-Velasquez S.L."/>
            <person name="Kruys A."/>
            <person name="Hutchinson M.I."/>
            <person name="Powell A.J."/>
            <person name="Barry K."/>
            <person name="Miller A.N."/>
            <person name="Grigoriev I.V."/>
            <person name="Debuchy R."/>
            <person name="Gladieux P."/>
            <person name="Thoren M.H."/>
            <person name="Johannesson H."/>
        </authorList>
    </citation>
    <scope>NUCLEOTIDE SEQUENCE</scope>
    <source>
        <strain evidence="3">CBS 757.83</strain>
    </source>
</reference>
<evidence type="ECO:0000256" key="2">
    <source>
        <dbReference type="SAM" id="Phobius"/>
    </source>
</evidence>